<evidence type="ECO:0000259" key="4">
    <source>
        <dbReference type="PROSITE" id="PS01124"/>
    </source>
</evidence>
<dbReference type="PROSITE" id="PS01124">
    <property type="entry name" value="HTH_ARAC_FAMILY_2"/>
    <property type="match status" value="1"/>
</dbReference>
<organism evidence="5 6">
    <name type="scientific">Alloalcanivorax venustensis ISO4</name>
    <dbReference type="NCBI Taxonomy" id="1177184"/>
    <lineage>
        <taxon>Bacteria</taxon>
        <taxon>Pseudomonadati</taxon>
        <taxon>Pseudomonadota</taxon>
        <taxon>Gammaproteobacteria</taxon>
        <taxon>Oceanospirillales</taxon>
        <taxon>Alcanivoracaceae</taxon>
        <taxon>Alloalcanivorax</taxon>
    </lineage>
</organism>
<dbReference type="SMART" id="SM00342">
    <property type="entry name" value="HTH_ARAC"/>
    <property type="match status" value="1"/>
</dbReference>
<keyword evidence="6" id="KW-1185">Reference proteome</keyword>
<dbReference type="InterPro" id="IPR032687">
    <property type="entry name" value="AraC-type_N"/>
</dbReference>
<accession>A0ABS0AH77</accession>
<dbReference type="SUPFAM" id="SSF46689">
    <property type="entry name" value="Homeodomain-like"/>
    <property type="match status" value="1"/>
</dbReference>
<dbReference type="Gene3D" id="1.10.10.60">
    <property type="entry name" value="Homeodomain-like"/>
    <property type="match status" value="1"/>
</dbReference>
<name>A0ABS0AH77_9GAMM</name>
<evidence type="ECO:0000256" key="1">
    <source>
        <dbReference type="ARBA" id="ARBA00023015"/>
    </source>
</evidence>
<dbReference type="EMBL" id="ARXR01000017">
    <property type="protein sequence ID" value="MBF5053495.1"/>
    <property type="molecule type" value="Genomic_DNA"/>
</dbReference>
<evidence type="ECO:0000313" key="6">
    <source>
        <dbReference type="Proteomes" id="UP000644441"/>
    </source>
</evidence>
<keyword evidence="3" id="KW-0804">Transcription</keyword>
<sequence>MAPFTATTVAAWPLAVLDTLARRGLDGDLALREAGLERAWLTANPGGRVTVAAMGRLWAAAERLSGDPAIGLYVGLAAQPMHLRILGLLVQTAPSLDHVIDFAVRFQALVSNSVTVSRVHRPGAEGLAIRLLDGTPVHPCALDAFIAAHVQHLLRVAPAGAVTEVALRRSEPADPRPWQARLCRQVVFGADADVVWHDRARLHTPLPLGDDGLSRQHQQLAEQALAELDRSPPLVQTLRGLLRVRPGGPPTLGELAAAVNLSERSLRRHLAEAGSGYRRLIEEHSAERAAALLRSSERSVAEVADQLGFSDASNFSKAFKRWYGVSPDRFRQR</sequence>
<dbReference type="PANTHER" id="PTHR47894:SF1">
    <property type="entry name" value="HTH-TYPE TRANSCRIPTIONAL REGULATOR VQSM"/>
    <property type="match status" value="1"/>
</dbReference>
<keyword evidence="1" id="KW-0805">Transcription regulation</keyword>
<dbReference type="Proteomes" id="UP000644441">
    <property type="component" value="Unassembled WGS sequence"/>
</dbReference>
<feature type="domain" description="HTH araC/xylS-type" evidence="4">
    <location>
        <begin position="236"/>
        <end position="333"/>
    </location>
</feature>
<reference evidence="5 6" key="1">
    <citation type="submission" date="2012-09" db="EMBL/GenBank/DDBJ databases">
        <title>Genome Sequence of alkane-degrading Bacterium Alcanivorax venustensis ISO4.</title>
        <authorList>
            <person name="Lai Q."/>
            <person name="Shao Z."/>
        </authorList>
    </citation>
    <scope>NUCLEOTIDE SEQUENCE [LARGE SCALE GENOMIC DNA]</scope>
    <source>
        <strain evidence="5 6">ISO4</strain>
    </source>
</reference>
<dbReference type="PANTHER" id="PTHR47894">
    <property type="entry name" value="HTH-TYPE TRANSCRIPTIONAL REGULATOR GADX"/>
    <property type="match status" value="1"/>
</dbReference>
<dbReference type="Pfam" id="PF12833">
    <property type="entry name" value="HTH_18"/>
    <property type="match status" value="1"/>
</dbReference>
<evidence type="ECO:0000313" key="5">
    <source>
        <dbReference type="EMBL" id="MBF5053495.1"/>
    </source>
</evidence>
<dbReference type="InterPro" id="IPR020449">
    <property type="entry name" value="Tscrpt_reg_AraC-type_HTH"/>
</dbReference>
<protein>
    <submittedName>
        <fullName evidence="5">AraC family transcriptional regulator</fullName>
    </submittedName>
</protein>
<comment type="caution">
    <text evidence="5">The sequence shown here is derived from an EMBL/GenBank/DDBJ whole genome shotgun (WGS) entry which is preliminary data.</text>
</comment>
<evidence type="ECO:0000256" key="2">
    <source>
        <dbReference type="ARBA" id="ARBA00023125"/>
    </source>
</evidence>
<keyword evidence="2" id="KW-0238">DNA-binding</keyword>
<gene>
    <name evidence="5" type="ORF">ISO4_02097</name>
</gene>
<dbReference type="InterPro" id="IPR018060">
    <property type="entry name" value="HTH_AraC"/>
</dbReference>
<dbReference type="PRINTS" id="PR00032">
    <property type="entry name" value="HTHARAC"/>
</dbReference>
<dbReference type="RefSeq" id="WP_194856191.1">
    <property type="nucleotide sequence ID" value="NZ_ARXR01000017.1"/>
</dbReference>
<evidence type="ECO:0000256" key="3">
    <source>
        <dbReference type="ARBA" id="ARBA00023163"/>
    </source>
</evidence>
<proteinExistence type="predicted"/>
<dbReference type="InterPro" id="IPR009057">
    <property type="entry name" value="Homeodomain-like_sf"/>
</dbReference>
<dbReference type="Pfam" id="PF12625">
    <property type="entry name" value="Arabinose_bd"/>
    <property type="match status" value="1"/>
</dbReference>